<keyword evidence="2 5" id="KW-0963">Cytoplasm</keyword>
<keyword evidence="7" id="KW-0689">Ribosomal protein</keyword>
<dbReference type="CDD" id="cd04301">
    <property type="entry name" value="NAT_SF"/>
    <property type="match status" value="1"/>
</dbReference>
<evidence type="ECO:0000259" key="6">
    <source>
        <dbReference type="PROSITE" id="PS51186"/>
    </source>
</evidence>
<sequence length="154" mass="17581">MWQVRPMTREDVKRVAEIERLSFSIPWSEQAFFNELENNERALYLVVEGPPGVVGFVGMWCIVDEGHITNIAIHPDWRGRGLGKKLMEALLIEAERRGLVAVTLEVRPSNTAGQRLYRSLGFTVAGRRRGYYQDNGEDALLMWLYLDQAEGKGE</sequence>
<dbReference type="EC" id="2.3.1.266" evidence="5"/>
<proteinExistence type="inferred from homology"/>
<comment type="catalytic activity">
    <reaction evidence="5">
        <text>N-terminal L-alanyl-[ribosomal protein bS18] + acetyl-CoA = N-terminal N(alpha)-acetyl-L-alanyl-[ribosomal protein bS18] + CoA + H(+)</text>
        <dbReference type="Rhea" id="RHEA:43756"/>
        <dbReference type="Rhea" id="RHEA-COMP:10676"/>
        <dbReference type="Rhea" id="RHEA-COMP:10677"/>
        <dbReference type="ChEBI" id="CHEBI:15378"/>
        <dbReference type="ChEBI" id="CHEBI:57287"/>
        <dbReference type="ChEBI" id="CHEBI:57288"/>
        <dbReference type="ChEBI" id="CHEBI:64718"/>
        <dbReference type="ChEBI" id="CHEBI:83683"/>
        <dbReference type="EC" id="2.3.1.266"/>
    </reaction>
</comment>
<comment type="subcellular location">
    <subcellularLocation>
        <location evidence="5">Cytoplasm</location>
    </subcellularLocation>
</comment>
<keyword evidence="3 7" id="KW-0808">Transferase</keyword>
<keyword evidence="8" id="KW-1185">Reference proteome</keyword>
<dbReference type="InterPro" id="IPR006464">
    <property type="entry name" value="AcTrfase_RimI/Ard1"/>
</dbReference>
<dbReference type="InterPro" id="IPR016181">
    <property type="entry name" value="Acyl_CoA_acyltransferase"/>
</dbReference>
<evidence type="ECO:0000256" key="2">
    <source>
        <dbReference type="ARBA" id="ARBA00022490"/>
    </source>
</evidence>
<dbReference type="Pfam" id="PF00583">
    <property type="entry name" value="Acetyltransf_1"/>
    <property type="match status" value="1"/>
</dbReference>
<evidence type="ECO:0000256" key="3">
    <source>
        <dbReference type="ARBA" id="ARBA00022679"/>
    </source>
</evidence>
<feature type="domain" description="N-acetyltransferase" evidence="6">
    <location>
        <begin position="2"/>
        <end position="147"/>
    </location>
</feature>
<dbReference type="AlphaFoldDB" id="A0A1T4RY44"/>
<gene>
    <name evidence="7" type="ORF">SAMN02745885_02337</name>
</gene>
<dbReference type="GO" id="GO:0005737">
    <property type="term" value="C:cytoplasm"/>
    <property type="evidence" value="ECO:0007669"/>
    <property type="project" value="UniProtKB-SubCell"/>
</dbReference>
<evidence type="ECO:0000256" key="4">
    <source>
        <dbReference type="ARBA" id="ARBA00023315"/>
    </source>
</evidence>
<dbReference type="GO" id="GO:0005840">
    <property type="term" value="C:ribosome"/>
    <property type="evidence" value="ECO:0007669"/>
    <property type="project" value="UniProtKB-KW"/>
</dbReference>
<dbReference type="GO" id="GO:0008999">
    <property type="term" value="F:protein-N-terminal-alanine acetyltransferase activity"/>
    <property type="evidence" value="ECO:0007669"/>
    <property type="project" value="UniProtKB-EC"/>
</dbReference>
<comment type="similarity">
    <text evidence="1 5">Belongs to the acetyltransferase family. RimI subfamily.</text>
</comment>
<reference evidence="8" key="1">
    <citation type="submission" date="2017-02" db="EMBL/GenBank/DDBJ databases">
        <authorList>
            <person name="Varghese N."/>
            <person name="Submissions S."/>
        </authorList>
    </citation>
    <scope>NUCLEOTIDE SEQUENCE [LARGE SCALE GENOMIC DNA]</scope>
    <source>
        <strain evidence="8">DSM 16521</strain>
    </source>
</reference>
<evidence type="ECO:0000256" key="1">
    <source>
        <dbReference type="ARBA" id="ARBA00005395"/>
    </source>
</evidence>
<keyword evidence="7" id="KW-0687">Ribonucleoprotein</keyword>
<organism evidence="7 8">
    <name type="scientific">Carboxydocella sporoproducens DSM 16521</name>
    <dbReference type="NCBI Taxonomy" id="1121270"/>
    <lineage>
        <taxon>Bacteria</taxon>
        <taxon>Bacillati</taxon>
        <taxon>Bacillota</taxon>
        <taxon>Clostridia</taxon>
        <taxon>Eubacteriales</taxon>
        <taxon>Clostridiales Family XVI. Incertae Sedis</taxon>
        <taxon>Carboxydocella</taxon>
    </lineage>
</organism>
<keyword evidence="4" id="KW-0012">Acyltransferase</keyword>
<dbReference type="Gene3D" id="3.40.630.30">
    <property type="match status" value="1"/>
</dbReference>
<comment type="function">
    <text evidence="5">Acetylates the N-terminal alanine of ribosomal protein bS18.</text>
</comment>
<dbReference type="EMBL" id="FUXM01000038">
    <property type="protein sequence ID" value="SKA20919.1"/>
    <property type="molecule type" value="Genomic_DNA"/>
</dbReference>
<dbReference type="RefSeq" id="WP_242946660.1">
    <property type="nucleotide sequence ID" value="NZ_FUXM01000038.1"/>
</dbReference>
<evidence type="ECO:0000256" key="5">
    <source>
        <dbReference type="RuleBase" id="RU363094"/>
    </source>
</evidence>
<dbReference type="SUPFAM" id="SSF55729">
    <property type="entry name" value="Acyl-CoA N-acyltransferases (Nat)"/>
    <property type="match status" value="1"/>
</dbReference>
<protein>
    <recommendedName>
        <fullName evidence="5">[Ribosomal protein bS18]-alanine N-acetyltransferase</fullName>
        <ecNumber evidence="5">2.3.1.266</ecNumber>
    </recommendedName>
</protein>
<evidence type="ECO:0000313" key="7">
    <source>
        <dbReference type="EMBL" id="SKA20919.1"/>
    </source>
</evidence>
<dbReference type="InterPro" id="IPR000182">
    <property type="entry name" value="GNAT_dom"/>
</dbReference>
<dbReference type="Proteomes" id="UP000189933">
    <property type="component" value="Unassembled WGS sequence"/>
</dbReference>
<dbReference type="PANTHER" id="PTHR43420:SF44">
    <property type="entry name" value="ACETYLTRANSFERASE YPEA"/>
    <property type="match status" value="1"/>
</dbReference>
<name>A0A1T4RY44_9FIRM</name>
<evidence type="ECO:0000313" key="8">
    <source>
        <dbReference type="Proteomes" id="UP000189933"/>
    </source>
</evidence>
<dbReference type="PANTHER" id="PTHR43420">
    <property type="entry name" value="ACETYLTRANSFERASE"/>
    <property type="match status" value="1"/>
</dbReference>
<dbReference type="NCBIfam" id="TIGR01575">
    <property type="entry name" value="rimI"/>
    <property type="match status" value="1"/>
</dbReference>
<accession>A0A1T4RY44</accession>
<dbReference type="PROSITE" id="PS51186">
    <property type="entry name" value="GNAT"/>
    <property type="match status" value="1"/>
</dbReference>
<dbReference type="InterPro" id="IPR050680">
    <property type="entry name" value="YpeA/RimI_acetyltransf"/>
</dbReference>